<keyword evidence="7" id="KW-0869">Chloride channel</keyword>
<evidence type="ECO:0000313" key="11">
    <source>
        <dbReference type="EMBL" id="AJE32812.1"/>
    </source>
</evidence>
<feature type="transmembrane region" description="Helical" evidence="10">
    <location>
        <begin position="83"/>
        <end position="103"/>
    </location>
</feature>
<dbReference type="RefSeq" id="WP_156119442.1">
    <property type="nucleotide sequence ID" value="NZ_BCSU01000007.1"/>
</dbReference>
<dbReference type="GO" id="GO:0005254">
    <property type="term" value="F:chloride channel activity"/>
    <property type="evidence" value="ECO:0007669"/>
    <property type="project" value="UniProtKB-KW"/>
</dbReference>
<dbReference type="PRINTS" id="PR00762">
    <property type="entry name" value="CLCHANNEL"/>
</dbReference>
<keyword evidence="12" id="KW-1185">Reference proteome</keyword>
<accession>A0A0B5D6K5</accession>
<evidence type="ECO:0000256" key="1">
    <source>
        <dbReference type="ARBA" id="ARBA00004141"/>
    </source>
</evidence>
<feature type="transmembrane region" description="Helical" evidence="10">
    <location>
        <begin position="310"/>
        <end position="327"/>
    </location>
</feature>
<evidence type="ECO:0000256" key="8">
    <source>
        <dbReference type="ARBA" id="ARBA00023214"/>
    </source>
</evidence>
<feature type="transmembrane region" description="Helical" evidence="10">
    <location>
        <begin position="279"/>
        <end position="298"/>
    </location>
</feature>
<feature type="transmembrane region" description="Helical" evidence="10">
    <location>
        <begin position="42"/>
        <end position="62"/>
    </location>
</feature>
<dbReference type="InterPro" id="IPR014743">
    <property type="entry name" value="Cl-channel_core"/>
</dbReference>
<dbReference type="KEGG" id="chm:B842_04805"/>
<dbReference type="InterPro" id="IPR001807">
    <property type="entry name" value="ClC"/>
</dbReference>
<dbReference type="Proteomes" id="UP000031524">
    <property type="component" value="Chromosome"/>
</dbReference>
<keyword evidence="8" id="KW-0868">Chloride</keyword>
<gene>
    <name evidence="11" type="ORF">B842_04805</name>
</gene>
<evidence type="ECO:0000256" key="3">
    <source>
        <dbReference type="ARBA" id="ARBA00022692"/>
    </source>
</evidence>
<evidence type="ECO:0000256" key="5">
    <source>
        <dbReference type="ARBA" id="ARBA00023065"/>
    </source>
</evidence>
<name>A0A0B5D6K5_9CORY</name>
<evidence type="ECO:0000256" key="9">
    <source>
        <dbReference type="ARBA" id="ARBA00023303"/>
    </source>
</evidence>
<evidence type="ECO:0000256" key="2">
    <source>
        <dbReference type="ARBA" id="ARBA00022448"/>
    </source>
</evidence>
<keyword evidence="4 10" id="KW-1133">Transmembrane helix</keyword>
<evidence type="ECO:0000313" key="12">
    <source>
        <dbReference type="Proteomes" id="UP000031524"/>
    </source>
</evidence>
<feature type="transmembrane region" description="Helical" evidence="10">
    <location>
        <begin position="364"/>
        <end position="383"/>
    </location>
</feature>
<feature type="transmembrane region" description="Helical" evidence="10">
    <location>
        <begin position="170"/>
        <end position="188"/>
    </location>
</feature>
<dbReference type="Pfam" id="PF00654">
    <property type="entry name" value="Voltage_CLC"/>
    <property type="match status" value="1"/>
</dbReference>
<feature type="transmembrane region" description="Helical" evidence="10">
    <location>
        <begin position="133"/>
        <end position="158"/>
    </location>
</feature>
<keyword evidence="9" id="KW-0407">Ion channel</keyword>
<dbReference type="EMBL" id="CP005286">
    <property type="protein sequence ID" value="AJE32812.1"/>
    <property type="molecule type" value="Genomic_DNA"/>
</dbReference>
<dbReference type="AlphaFoldDB" id="A0A0B5D6K5"/>
<feature type="transmembrane region" description="Helical" evidence="10">
    <location>
        <begin position="204"/>
        <end position="224"/>
    </location>
</feature>
<comment type="subcellular location">
    <subcellularLocation>
        <location evidence="1">Membrane</location>
        <topology evidence="1">Multi-pass membrane protein</topology>
    </subcellularLocation>
</comment>
<protein>
    <submittedName>
        <fullName evidence="11">Chloride channel related membrane protein</fullName>
    </submittedName>
</protein>
<evidence type="ECO:0000256" key="4">
    <source>
        <dbReference type="ARBA" id="ARBA00022989"/>
    </source>
</evidence>
<keyword evidence="6 10" id="KW-0472">Membrane</keyword>
<dbReference type="GO" id="GO:0034707">
    <property type="term" value="C:chloride channel complex"/>
    <property type="evidence" value="ECO:0007669"/>
    <property type="project" value="UniProtKB-KW"/>
</dbReference>
<sequence length="392" mass="40797">MYRSRAVLLAMILLGGVVAGLVGGAMARLIHWFHHVTASGPLHPVLAAAAGGVVAGLGWWWLRRTRPVRSVEESVTTDTPLPLGRTLLDALLQLLAVGSGISLGREQAPRQSAAALLDRFSRWAHVDEAHRRLLVAAAAGAGLAAVYNVPLAGVLFTLEAMPVRRSWRALGIATVMSGVATVTAWPLVGNRSVYQLPDAPFDPLVLWVLPLLLLAAVSVARVFLTMMRSAHGWKVVDPRWLPLSVGAATAGVVTVSQFLPGVTGNGEDIVRTALDPATALPLLLTLLVVKPLLTAGSLGSGAVGGTLTPALAVGAALGAGAGALFGAGPETVPVLAVLGAAMVLAVMQRAPLFAAVIAWELTWAPLWTIPLLLPAAVAAHLLGRLNPRRLRR</sequence>
<keyword evidence="3 10" id="KW-0812">Transmembrane</keyword>
<proteinExistence type="predicted"/>
<dbReference type="SUPFAM" id="SSF81340">
    <property type="entry name" value="Clc chloride channel"/>
    <property type="match status" value="1"/>
</dbReference>
<feature type="transmembrane region" description="Helical" evidence="10">
    <location>
        <begin position="334"/>
        <end position="358"/>
    </location>
</feature>
<dbReference type="PANTHER" id="PTHR43427">
    <property type="entry name" value="CHLORIDE CHANNEL PROTEIN CLC-E"/>
    <property type="match status" value="1"/>
</dbReference>
<keyword evidence="2" id="KW-0813">Transport</keyword>
<evidence type="ECO:0000256" key="7">
    <source>
        <dbReference type="ARBA" id="ARBA00023173"/>
    </source>
</evidence>
<dbReference type="HOGENOM" id="CLU_015263_0_0_11"/>
<dbReference type="PANTHER" id="PTHR43427:SF6">
    <property type="entry name" value="CHLORIDE CHANNEL PROTEIN CLC-E"/>
    <property type="match status" value="1"/>
</dbReference>
<keyword evidence="5" id="KW-0406">Ion transport</keyword>
<evidence type="ECO:0000256" key="6">
    <source>
        <dbReference type="ARBA" id="ARBA00023136"/>
    </source>
</evidence>
<dbReference type="InterPro" id="IPR050368">
    <property type="entry name" value="ClC-type_chloride_channel"/>
</dbReference>
<feature type="transmembrane region" description="Helical" evidence="10">
    <location>
        <begin position="7"/>
        <end position="30"/>
    </location>
</feature>
<dbReference type="OrthoDB" id="3261015at2"/>
<reference evidence="11 12" key="1">
    <citation type="submission" date="2013-04" db="EMBL/GenBank/DDBJ databases">
        <title>Complete genome sequence of Corynebacterium humireducens DSM 45392(T), isolated from a wastewater-fed microbial fuel cell.</title>
        <authorList>
            <person name="Ruckert C."/>
            <person name="Albersmeier A."/>
            <person name="Kalinowski J."/>
        </authorList>
    </citation>
    <scope>NUCLEOTIDE SEQUENCE [LARGE SCALE GENOMIC DNA]</scope>
    <source>
        <strain evidence="12">MFC-5</strain>
    </source>
</reference>
<dbReference type="Gene3D" id="1.10.3080.10">
    <property type="entry name" value="Clc chloride channel"/>
    <property type="match status" value="1"/>
</dbReference>
<evidence type="ECO:0000256" key="10">
    <source>
        <dbReference type="SAM" id="Phobius"/>
    </source>
</evidence>
<organism evidence="11 12">
    <name type="scientific">Corynebacterium humireducens NBRC 106098 = DSM 45392</name>
    <dbReference type="NCBI Taxonomy" id="1223515"/>
    <lineage>
        <taxon>Bacteria</taxon>
        <taxon>Bacillati</taxon>
        <taxon>Actinomycetota</taxon>
        <taxon>Actinomycetes</taxon>
        <taxon>Mycobacteriales</taxon>
        <taxon>Corynebacteriaceae</taxon>
        <taxon>Corynebacterium</taxon>
    </lineage>
</organism>